<keyword evidence="2" id="KW-1185">Reference proteome</keyword>
<reference evidence="1 2" key="1">
    <citation type="submission" date="2022-04" db="EMBL/GenBank/DDBJ databases">
        <title>Complete genome of Methanothermobacter tenebrarum strain RMAS.</title>
        <authorList>
            <person name="Nakamura K."/>
            <person name="Oshima K."/>
            <person name="Hattori M."/>
            <person name="Kamagata Y."/>
            <person name="Takamizawa K."/>
        </authorList>
    </citation>
    <scope>NUCLEOTIDE SEQUENCE [LARGE SCALE GENOMIC DNA]</scope>
    <source>
        <strain evidence="1 2">RMAS</strain>
    </source>
</reference>
<gene>
    <name evidence="1" type="ORF">MTTB_05990</name>
</gene>
<protein>
    <submittedName>
        <fullName evidence="1">Uncharacterized protein</fullName>
    </submittedName>
</protein>
<evidence type="ECO:0000313" key="2">
    <source>
        <dbReference type="Proteomes" id="UP000831817"/>
    </source>
</evidence>
<organism evidence="1 2">
    <name type="scientific">Methanothermobacter tenebrarum</name>
    <dbReference type="NCBI Taxonomy" id="680118"/>
    <lineage>
        <taxon>Archaea</taxon>
        <taxon>Methanobacteriati</taxon>
        <taxon>Methanobacteriota</taxon>
        <taxon>Methanomada group</taxon>
        <taxon>Methanobacteria</taxon>
        <taxon>Methanobacteriales</taxon>
        <taxon>Methanobacteriaceae</taxon>
        <taxon>Methanothermobacter</taxon>
    </lineage>
</organism>
<dbReference type="Proteomes" id="UP000831817">
    <property type="component" value="Chromosome"/>
</dbReference>
<proteinExistence type="predicted"/>
<sequence>MQPMYHYKCFFGFHPLGVPAEKVKVINGKAPSGEENINYRGECYKYTGAGTVLQAMRKPPLQSIRRSSSLKQETPQEAVVYSELFVGYFESVFILFSDFLYYME</sequence>
<dbReference type="EMBL" id="AP025698">
    <property type="protein sequence ID" value="BDH79220.1"/>
    <property type="molecule type" value="Genomic_DNA"/>
</dbReference>
<evidence type="ECO:0000313" key="1">
    <source>
        <dbReference type="EMBL" id="BDH79220.1"/>
    </source>
</evidence>
<accession>A0ABM7YD14</accession>
<name>A0ABM7YD14_9EURY</name>